<feature type="transmembrane region" description="Helical" evidence="1">
    <location>
        <begin position="58"/>
        <end position="79"/>
    </location>
</feature>
<name>A0AA39HY36_9BILA</name>
<dbReference type="Pfam" id="PF10321">
    <property type="entry name" value="7TM_GPCR_Srt"/>
    <property type="match status" value="1"/>
</dbReference>
<dbReference type="SUPFAM" id="SSF81321">
    <property type="entry name" value="Family A G protein-coupled receptor-like"/>
    <property type="match status" value="1"/>
</dbReference>
<dbReference type="EMBL" id="JAUCMV010000003">
    <property type="protein sequence ID" value="KAK0413471.1"/>
    <property type="molecule type" value="Genomic_DNA"/>
</dbReference>
<keyword evidence="1" id="KW-0472">Membrane</keyword>
<evidence type="ECO:0008006" key="4">
    <source>
        <dbReference type="Google" id="ProtNLM"/>
    </source>
</evidence>
<dbReference type="AlphaFoldDB" id="A0AA39HY36"/>
<comment type="caution">
    <text evidence="2">The sequence shown here is derived from an EMBL/GenBank/DDBJ whole genome shotgun (WGS) entry which is preliminary data.</text>
</comment>
<protein>
    <recommendedName>
        <fullName evidence="4">Serpentine receptor class gamma</fullName>
    </recommendedName>
</protein>
<keyword evidence="1" id="KW-1133">Transmembrane helix</keyword>
<dbReference type="PANTHER" id="PTHR23021">
    <property type="entry name" value="SERPENTINE RECEPTOR, CLASS T"/>
    <property type="match status" value="1"/>
</dbReference>
<feature type="transmembrane region" description="Helical" evidence="1">
    <location>
        <begin position="99"/>
        <end position="118"/>
    </location>
</feature>
<keyword evidence="3" id="KW-1185">Reference proteome</keyword>
<evidence type="ECO:0000313" key="3">
    <source>
        <dbReference type="Proteomes" id="UP001175271"/>
    </source>
</evidence>
<dbReference type="InterPro" id="IPR019425">
    <property type="entry name" value="7TM_GPCR_serpentine_rcpt_Srt"/>
</dbReference>
<evidence type="ECO:0000256" key="1">
    <source>
        <dbReference type="SAM" id="Phobius"/>
    </source>
</evidence>
<feature type="transmembrane region" description="Helical" evidence="1">
    <location>
        <begin position="186"/>
        <end position="204"/>
    </location>
</feature>
<proteinExistence type="predicted"/>
<accession>A0AA39HY36</accession>
<gene>
    <name evidence="2" type="ORF">QR680_006828</name>
</gene>
<feature type="transmembrane region" description="Helical" evidence="1">
    <location>
        <begin position="139"/>
        <end position="166"/>
    </location>
</feature>
<feature type="transmembrane region" description="Helical" evidence="1">
    <location>
        <begin position="22"/>
        <end position="46"/>
    </location>
</feature>
<dbReference type="CDD" id="cd00637">
    <property type="entry name" value="7tm_classA_rhodopsin-like"/>
    <property type="match status" value="1"/>
</dbReference>
<evidence type="ECO:0000313" key="2">
    <source>
        <dbReference type="EMBL" id="KAK0413471.1"/>
    </source>
</evidence>
<keyword evidence="1" id="KW-0812">Transmembrane</keyword>
<dbReference type="Gene3D" id="1.20.1070.10">
    <property type="entry name" value="Rhodopsin 7-helix transmembrane proteins"/>
    <property type="match status" value="1"/>
</dbReference>
<dbReference type="PANTHER" id="PTHR23021:SF11">
    <property type="entry name" value="SERPENTINE RECEPTOR, CLASS T"/>
    <property type="match status" value="1"/>
</dbReference>
<dbReference type="Proteomes" id="UP001175271">
    <property type="component" value="Unassembled WGS sequence"/>
</dbReference>
<reference evidence="2" key="1">
    <citation type="submission" date="2023-06" db="EMBL/GenBank/DDBJ databases">
        <title>Genomic analysis of the entomopathogenic nematode Steinernema hermaphroditum.</title>
        <authorList>
            <person name="Schwarz E.M."/>
            <person name="Heppert J.K."/>
            <person name="Baniya A."/>
            <person name="Schwartz H.T."/>
            <person name="Tan C.-H."/>
            <person name="Antoshechkin I."/>
            <person name="Sternberg P.W."/>
            <person name="Goodrich-Blair H."/>
            <person name="Dillman A.R."/>
        </authorList>
    </citation>
    <scope>NUCLEOTIDE SEQUENCE</scope>
    <source>
        <strain evidence="2">PS9179</strain>
        <tissue evidence="2">Whole animal</tissue>
    </source>
</reference>
<organism evidence="2 3">
    <name type="scientific">Steinernema hermaphroditum</name>
    <dbReference type="NCBI Taxonomy" id="289476"/>
    <lineage>
        <taxon>Eukaryota</taxon>
        <taxon>Metazoa</taxon>
        <taxon>Ecdysozoa</taxon>
        <taxon>Nematoda</taxon>
        <taxon>Chromadorea</taxon>
        <taxon>Rhabditida</taxon>
        <taxon>Tylenchina</taxon>
        <taxon>Panagrolaimomorpha</taxon>
        <taxon>Strongyloidoidea</taxon>
        <taxon>Steinernematidae</taxon>
        <taxon>Steinernema</taxon>
    </lineage>
</organism>
<sequence>MLPYCNGTELTVDSPHRDQGRIFGLLYFTIGCCAIPVSSFVLYVFSQPGASQSSCYKLLMITTFLDIVNLWNAAIVAGLSSTFGISYCTPGFWWLYPYGHFFMFSWYIYCASSEVLALNRMLVFAQPEWAAFLFRRRRVWLWLIPVFCYAVVGIFVVDPSMFFVLLPNRGFYMDGKMSVFHIFNNFFKFGFVSICYLTMVGFIVRLRRNNGDNSRVTSQQITLSLQTLGVAILADLTTCGYLAASYFPEEWTISQFSGNIGELEWISLHTGTGLIYLFVNKSVRARLCKLFGLNVVGIATTGFVPTAISNLHPSYAQVIVACGRGQRQSADLGDANSTELADAVASQLVTRCRRGEYKASYRHLLLKIVALQFNCSMFVFMDMEAMEGNDPIGHRKLVILSRAEEDLQEEGTDEQRDESRNVQAVAAELHAGQLNVITDVSEIY</sequence>